<keyword evidence="1" id="KW-0472">Membrane</keyword>
<gene>
    <name evidence="2" type="ORF">CUS_5713</name>
</gene>
<dbReference type="RefSeq" id="WP_004167505.1">
    <property type="nucleotide sequence ID" value="NZ_ADKM02000128.1"/>
</dbReference>
<dbReference type="eggNOG" id="ENOG5030EYU">
    <property type="taxonomic scope" value="Bacteria"/>
</dbReference>
<evidence type="ECO:0000313" key="2">
    <source>
        <dbReference type="EMBL" id="EGC01546.1"/>
    </source>
</evidence>
<dbReference type="STRING" id="246199.CUS_5713"/>
<dbReference type="EMBL" id="ADKM02000128">
    <property type="protein sequence ID" value="EGC01546.1"/>
    <property type="molecule type" value="Genomic_DNA"/>
</dbReference>
<evidence type="ECO:0000313" key="3">
    <source>
        <dbReference type="Proteomes" id="UP000004259"/>
    </source>
</evidence>
<keyword evidence="1" id="KW-1133">Transmembrane helix</keyword>
<name>E9SGN7_RUMAL</name>
<organism evidence="2 3">
    <name type="scientific">Ruminococcus albus 8</name>
    <dbReference type="NCBI Taxonomy" id="246199"/>
    <lineage>
        <taxon>Bacteria</taxon>
        <taxon>Bacillati</taxon>
        <taxon>Bacillota</taxon>
        <taxon>Clostridia</taxon>
        <taxon>Eubacteriales</taxon>
        <taxon>Oscillospiraceae</taxon>
        <taxon>Ruminococcus</taxon>
    </lineage>
</organism>
<proteinExistence type="predicted"/>
<keyword evidence="1" id="KW-0812">Transmembrane</keyword>
<keyword evidence="3" id="KW-1185">Reference proteome</keyword>
<comment type="caution">
    <text evidence="2">The sequence shown here is derived from an EMBL/GenBank/DDBJ whole genome shotgun (WGS) entry which is preliminary data.</text>
</comment>
<evidence type="ECO:0000256" key="1">
    <source>
        <dbReference type="SAM" id="Phobius"/>
    </source>
</evidence>
<dbReference type="AlphaFoldDB" id="E9SGN7"/>
<dbReference type="Proteomes" id="UP000004259">
    <property type="component" value="Unassembled WGS sequence"/>
</dbReference>
<reference evidence="2 3" key="1">
    <citation type="submission" date="2011-02" db="EMBL/GenBank/DDBJ databases">
        <authorList>
            <person name="Nelson K.E."/>
            <person name="Sutton G."/>
            <person name="Torralba M."/>
            <person name="Durkin S."/>
            <person name="Harkins D."/>
            <person name="Montgomery R."/>
            <person name="Ziemer C."/>
            <person name="Klaassens E."/>
            <person name="Ocuiv P."/>
            <person name="Morrison M."/>
        </authorList>
    </citation>
    <scope>NUCLEOTIDE SEQUENCE [LARGE SCALE GENOMIC DNA]</scope>
    <source>
        <strain evidence="2 3">8</strain>
    </source>
</reference>
<feature type="transmembrane region" description="Helical" evidence="1">
    <location>
        <begin position="124"/>
        <end position="141"/>
    </location>
</feature>
<dbReference type="OrthoDB" id="1822627at2"/>
<accession>E9SGN7</accession>
<feature type="transmembrane region" description="Helical" evidence="1">
    <location>
        <begin position="97"/>
        <end position="118"/>
    </location>
</feature>
<protein>
    <submittedName>
        <fullName evidence="2">Uncharacterized protein</fullName>
    </submittedName>
</protein>
<sequence>MPEKYTIKTDLDKKKLLKKLRGSMVEYRPSMNILSTGRFMRAHRTESVYYGRIEGDKVMMFYHKAGKRDGGSTGFFGKITENGDGCTLSGSFRKPTYAYVTVGVYILLTLLCALGAYAGGSNTGALVFLGLGVLGSAVMLWDNSKKMLRSYLESLINS</sequence>